<accession>A0ABN1P3W6</accession>
<dbReference type="InterPro" id="IPR000620">
    <property type="entry name" value="EamA_dom"/>
</dbReference>
<feature type="transmembrane region" description="Helical" evidence="2">
    <location>
        <begin position="62"/>
        <end position="83"/>
    </location>
</feature>
<dbReference type="SUPFAM" id="SSF103481">
    <property type="entry name" value="Multidrug resistance efflux transporter EmrE"/>
    <property type="match status" value="2"/>
</dbReference>
<feature type="transmembrane region" description="Helical" evidence="2">
    <location>
        <begin position="31"/>
        <end position="50"/>
    </location>
</feature>
<evidence type="ECO:0000313" key="4">
    <source>
        <dbReference type="EMBL" id="GAA0922302.1"/>
    </source>
</evidence>
<dbReference type="EMBL" id="BAAAHQ010000008">
    <property type="protein sequence ID" value="GAA0922302.1"/>
    <property type="molecule type" value="Genomic_DNA"/>
</dbReference>
<feature type="transmembrane region" description="Helical" evidence="2">
    <location>
        <begin position="145"/>
        <end position="168"/>
    </location>
</feature>
<feature type="transmembrane region" description="Helical" evidence="2">
    <location>
        <begin position="6"/>
        <end position="24"/>
    </location>
</feature>
<proteinExistence type="inferred from homology"/>
<feature type="transmembrane region" description="Helical" evidence="2">
    <location>
        <begin position="232"/>
        <end position="253"/>
    </location>
</feature>
<feature type="transmembrane region" description="Helical" evidence="2">
    <location>
        <begin position="174"/>
        <end position="194"/>
    </location>
</feature>
<feature type="transmembrane region" description="Helical" evidence="2">
    <location>
        <begin position="115"/>
        <end position="133"/>
    </location>
</feature>
<dbReference type="RefSeq" id="WP_343949606.1">
    <property type="nucleotide sequence ID" value="NZ_BAAAHQ010000008.1"/>
</dbReference>
<evidence type="ECO:0000256" key="2">
    <source>
        <dbReference type="SAM" id="Phobius"/>
    </source>
</evidence>
<name>A0ABN1P3W6_9ACTN</name>
<keyword evidence="2" id="KW-1133">Transmembrane helix</keyword>
<keyword evidence="2" id="KW-0812">Transmembrane</keyword>
<sequence>MTTAVILATACAVVYGTADFLGGMATKRSRVFAVVALSQAAGLVLVLALLPVLPGGFSAEALWWGLGAGLVGAAGLVLFYRALATGTMSVVAPTAAVTSAALPVVFGLVTGERPHPVALAGIGLALAAVVLISKEAPREKTPGSLSSLLVALAAGAGFGGFFILLAQAPASTGMWPLVGARLSSLALVVLLAVTAGHSLRPSGGSLRIIAGAGVLDMAANVLYLVAKEHGMLSLVAVLVSLYPASTLLLARYVLGERLRAVQITGVACALGAVALIALPGG</sequence>
<feature type="domain" description="EamA" evidence="3">
    <location>
        <begin position="147"/>
        <end position="277"/>
    </location>
</feature>
<evidence type="ECO:0000256" key="1">
    <source>
        <dbReference type="ARBA" id="ARBA00007362"/>
    </source>
</evidence>
<dbReference type="InterPro" id="IPR037185">
    <property type="entry name" value="EmrE-like"/>
</dbReference>
<dbReference type="Pfam" id="PF00892">
    <property type="entry name" value="EamA"/>
    <property type="match status" value="2"/>
</dbReference>
<comment type="caution">
    <text evidence="4">The sequence shown here is derived from an EMBL/GenBank/DDBJ whole genome shotgun (WGS) entry which is preliminary data.</text>
</comment>
<protein>
    <submittedName>
        <fullName evidence="4">EamA family transporter</fullName>
    </submittedName>
</protein>
<feature type="transmembrane region" description="Helical" evidence="2">
    <location>
        <begin position="206"/>
        <end position="226"/>
    </location>
</feature>
<reference evidence="4 5" key="1">
    <citation type="journal article" date="2019" name="Int. J. Syst. Evol. Microbiol.">
        <title>The Global Catalogue of Microorganisms (GCM) 10K type strain sequencing project: providing services to taxonomists for standard genome sequencing and annotation.</title>
        <authorList>
            <consortium name="The Broad Institute Genomics Platform"/>
            <consortium name="The Broad Institute Genome Sequencing Center for Infectious Disease"/>
            <person name="Wu L."/>
            <person name="Ma J."/>
        </authorList>
    </citation>
    <scope>NUCLEOTIDE SEQUENCE [LARGE SCALE GENOMIC DNA]</scope>
    <source>
        <strain evidence="4 5">JCM 11136</strain>
    </source>
</reference>
<keyword evidence="2" id="KW-0472">Membrane</keyword>
<keyword evidence="5" id="KW-1185">Reference proteome</keyword>
<gene>
    <name evidence="4" type="ORF">GCM10009560_21580</name>
</gene>
<feature type="domain" description="EamA" evidence="3">
    <location>
        <begin position="3"/>
        <end position="133"/>
    </location>
</feature>
<dbReference type="Proteomes" id="UP001501578">
    <property type="component" value="Unassembled WGS sequence"/>
</dbReference>
<comment type="similarity">
    <text evidence="1">Belongs to the EamA transporter family.</text>
</comment>
<organism evidence="4 5">
    <name type="scientific">Nonomuraea longicatena</name>
    <dbReference type="NCBI Taxonomy" id="83682"/>
    <lineage>
        <taxon>Bacteria</taxon>
        <taxon>Bacillati</taxon>
        <taxon>Actinomycetota</taxon>
        <taxon>Actinomycetes</taxon>
        <taxon>Streptosporangiales</taxon>
        <taxon>Streptosporangiaceae</taxon>
        <taxon>Nonomuraea</taxon>
    </lineage>
</organism>
<feature type="transmembrane region" description="Helical" evidence="2">
    <location>
        <begin position="260"/>
        <end position="278"/>
    </location>
</feature>
<dbReference type="Gene3D" id="1.10.3730.20">
    <property type="match status" value="1"/>
</dbReference>
<feature type="transmembrane region" description="Helical" evidence="2">
    <location>
        <begin position="90"/>
        <end position="109"/>
    </location>
</feature>
<evidence type="ECO:0000313" key="5">
    <source>
        <dbReference type="Proteomes" id="UP001501578"/>
    </source>
</evidence>
<evidence type="ECO:0000259" key="3">
    <source>
        <dbReference type="Pfam" id="PF00892"/>
    </source>
</evidence>